<dbReference type="Proteomes" id="UP000182257">
    <property type="component" value="Unassembled WGS sequence"/>
</dbReference>
<reference evidence="1 2" key="1">
    <citation type="submission" date="2016-10" db="EMBL/GenBank/DDBJ databases">
        <authorList>
            <person name="de Groot N.N."/>
        </authorList>
    </citation>
    <scope>NUCLEOTIDE SEQUENCE [LARGE SCALE GENOMIC DNA]</scope>
    <source>
        <strain evidence="1 2">D31d</strain>
    </source>
</reference>
<name>A0A1H4EGE5_XYLRU</name>
<dbReference type="AlphaFoldDB" id="A0A1H4EGE5"/>
<dbReference type="RefSeq" id="WP_139209037.1">
    <property type="nucleotide sequence ID" value="NZ_FNRF01000005.1"/>
</dbReference>
<accession>A0A1H4EGE5</accession>
<organism evidence="1 2">
    <name type="scientific">Xylanibacter ruminicola</name>
    <name type="common">Prevotella ruminicola</name>
    <dbReference type="NCBI Taxonomy" id="839"/>
    <lineage>
        <taxon>Bacteria</taxon>
        <taxon>Pseudomonadati</taxon>
        <taxon>Bacteroidota</taxon>
        <taxon>Bacteroidia</taxon>
        <taxon>Bacteroidales</taxon>
        <taxon>Prevotellaceae</taxon>
        <taxon>Xylanibacter</taxon>
    </lineage>
</organism>
<dbReference type="EMBL" id="FNRF01000005">
    <property type="protein sequence ID" value="SEA83650.1"/>
    <property type="molecule type" value="Genomic_DNA"/>
</dbReference>
<protein>
    <submittedName>
        <fullName evidence="1">Uncharacterized protein</fullName>
    </submittedName>
</protein>
<evidence type="ECO:0000313" key="1">
    <source>
        <dbReference type="EMBL" id="SEA83650.1"/>
    </source>
</evidence>
<proteinExistence type="predicted"/>
<sequence>MKTRKSNILGEQVMVEGLMTFGKLETGQRTLDFECCEDVAAEAFNGRFKVQGMRDGNVYMSELPKRPKNKPLFREDNCSLSHGRNGRYYFVFSLDEDEVRLLPQKLMDQASAIARKVIRELMKGGYSL</sequence>
<dbReference type="OrthoDB" id="1070819at2"/>
<evidence type="ECO:0000313" key="2">
    <source>
        <dbReference type="Proteomes" id="UP000182257"/>
    </source>
</evidence>
<gene>
    <name evidence="1" type="ORF">SAMN05216462_2780</name>
</gene>